<evidence type="ECO:0000256" key="1">
    <source>
        <dbReference type="SAM" id="Phobius"/>
    </source>
</evidence>
<dbReference type="InParanoid" id="A0A0V0YU97"/>
<proteinExistence type="predicted"/>
<dbReference type="AlphaFoldDB" id="A0A0V0YU97"/>
<evidence type="ECO:0000313" key="3">
    <source>
        <dbReference type="Proteomes" id="UP000054776"/>
    </source>
</evidence>
<protein>
    <submittedName>
        <fullName evidence="2">Uncharacterized protein</fullName>
    </submittedName>
</protein>
<gene>
    <name evidence="2" type="ORF">T01_2322</name>
</gene>
<dbReference type="Proteomes" id="UP000054776">
    <property type="component" value="Unassembled WGS sequence"/>
</dbReference>
<keyword evidence="3" id="KW-1185">Reference proteome</keyword>
<reference evidence="2 3" key="1">
    <citation type="submission" date="2015-01" db="EMBL/GenBank/DDBJ databases">
        <title>Evolution of Trichinella species and genotypes.</title>
        <authorList>
            <person name="Korhonen P.K."/>
            <person name="Edoardo P."/>
            <person name="Giuseppe L.R."/>
            <person name="Gasser R.B."/>
        </authorList>
    </citation>
    <scope>NUCLEOTIDE SEQUENCE [LARGE SCALE GENOMIC DNA]</scope>
    <source>
        <strain evidence="2">ISS3</strain>
    </source>
</reference>
<name>A0A0V0YU97_TRISP</name>
<feature type="transmembrane region" description="Helical" evidence="1">
    <location>
        <begin position="12"/>
        <end position="30"/>
    </location>
</feature>
<dbReference type="PROSITE" id="PS51257">
    <property type="entry name" value="PROKAR_LIPOPROTEIN"/>
    <property type="match status" value="1"/>
</dbReference>
<sequence length="32" mass="3733">MQQRLSKFEILYDASLIMIMIAIFSCVHSDQT</sequence>
<comment type="caution">
    <text evidence="2">The sequence shown here is derived from an EMBL/GenBank/DDBJ whole genome shotgun (WGS) entry which is preliminary data.</text>
</comment>
<dbReference type="EMBL" id="JYDH01004914">
    <property type="protein sequence ID" value="KRY03709.1"/>
    <property type="molecule type" value="Genomic_DNA"/>
</dbReference>
<accession>A0A0V0YU97</accession>
<keyword evidence="1" id="KW-0472">Membrane</keyword>
<organism evidence="2 3">
    <name type="scientific">Trichinella spiralis</name>
    <name type="common">Trichina worm</name>
    <dbReference type="NCBI Taxonomy" id="6334"/>
    <lineage>
        <taxon>Eukaryota</taxon>
        <taxon>Metazoa</taxon>
        <taxon>Ecdysozoa</taxon>
        <taxon>Nematoda</taxon>
        <taxon>Enoplea</taxon>
        <taxon>Dorylaimia</taxon>
        <taxon>Trichinellida</taxon>
        <taxon>Trichinellidae</taxon>
        <taxon>Trichinella</taxon>
    </lineage>
</organism>
<keyword evidence="1" id="KW-0812">Transmembrane</keyword>
<evidence type="ECO:0000313" key="2">
    <source>
        <dbReference type="EMBL" id="KRY03709.1"/>
    </source>
</evidence>
<keyword evidence="1" id="KW-1133">Transmembrane helix</keyword>